<dbReference type="AlphaFoldDB" id="A0A415PSL3"/>
<dbReference type="RefSeq" id="WP_117667645.1">
    <property type="nucleotide sequence ID" value="NZ_BAABYC010000001.1"/>
</dbReference>
<name>A0A415PSL3_BACSE</name>
<accession>A0A415PSL3</accession>
<protein>
    <submittedName>
        <fullName evidence="1">Transcriptional regulator</fullName>
    </submittedName>
</protein>
<dbReference type="InterPro" id="IPR010570">
    <property type="entry name" value="UpxZ_fam"/>
</dbReference>
<sequence length="160" mass="18369">MNDLISRALGLQCAAHELMYLGVDGEPIYSDTFCRLNKDVLVQCDSLFPLRSSVLEEEANLCLALLLGYNATIYDYGDKEQKKQQVLERACAVLEQLPPSLLKVRLLTYCYGEVYEDTLLRKAHEIIESWDKTALSAEQMEIIEELRNIEENPYPYEIID</sequence>
<evidence type="ECO:0000313" key="2">
    <source>
        <dbReference type="Proteomes" id="UP000284604"/>
    </source>
</evidence>
<reference evidence="1 2" key="1">
    <citation type="submission" date="2018-08" db="EMBL/GenBank/DDBJ databases">
        <title>A genome reference for cultivated species of the human gut microbiota.</title>
        <authorList>
            <person name="Zou Y."/>
            <person name="Xue W."/>
            <person name="Luo G."/>
        </authorList>
    </citation>
    <scope>NUCLEOTIDE SEQUENCE [LARGE SCALE GENOMIC DNA]</scope>
    <source>
        <strain evidence="1 2">AF35-20</strain>
    </source>
</reference>
<comment type="caution">
    <text evidence="1">The sequence shown here is derived from an EMBL/GenBank/DDBJ whole genome shotgun (WGS) entry which is preliminary data.</text>
</comment>
<organism evidence="1 2">
    <name type="scientific">Bacteroides stercoris</name>
    <dbReference type="NCBI Taxonomy" id="46506"/>
    <lineage>
        <taxon>Bacteria</taxon>
        <taxon>Pseudomonadati</taxon>
        <taxon>Bacteroidota</taxon>
        <taxon>Bacteroidia</taxon>
        <taxon>Bacteroidales</taxon>
        <taxon>Bacteroidaceae</taxon>
        <taxon>Bacteroides</taxon>
    </lineage>
</organism>
<gene>
    <name evidence="1" type="ORF">DWZ78_14820</name>
</gene>
<evidence type="ECO:0000313" key="1">
    <source>
        <dbReference type="EMBL" id="RHM15981.1"/>
    </source>
</evidence>
<dbReference type="Pfam" id="PF06603">
    <property type="entry name" value="UpxZ"/>
    <property type="match status" value="1"/>
</dbReference>
<dbReference type="Gene3D" id="1.25.40.810">
    <property type="entry name" value="UpxZ"/>
    <property type="match status" value="1"/>
</dbReference>
<dbReference type="Proteomes" id="UP000284604">
    <property type="component" value="Unassembled WGS sequence"/>
</dbReference>
<dbReference type="EMBL" id="QRPN01000022">
    <property type="protein sequence ID" value="RHM15981.1"/>
    <property type="molecule type" value="Genomic_DNA"/>
</dbReference>
<proteinExistence type="predicted"/>
<dbReference type="InterPro" id="IPR038533">
    <property type="entry name" value="UpxZ_sf"/>
</dbReference>